<dbReference type="SUPFAM" id="SSF57625">
    <property type="entry name" value="Invertebrate chitin-binding proteins"/>
    <property type="match status" value="3"/>
</dbReference>
<evidence type="ECO:0000313" key="3">
    <source>
        <dbReference type="Proteomes" id="UP000747542"/>
    </source>
</evidence>
<accession>A0A8J5MKQ4</accession>
<dbReference type="GO" id="GO:0005576">
    <property type="term" value="C:extracellular region"/>
    <property type="evidence" value="ECO:0007669"/>
    <property type="project" value="InterPro"/>
</dbReference>
<gene>
    <name evidence="2" type="ORF">Hamer_G015700</name>
</gene>
<dbReference type="PROSITE" id="PS50940">
    <property type="entry name" value="CHIT_BIND_II"/>
    <property type="match status" value="3"/>
</dbReference>
<dbReference type="GO" id="GO:0008061">
    <property type="term" value="F:chitin binding"/>
    <property type="evidence" value="ECO:0007669"/>
    <property type="project" value="InterPro"/>
</dbReference>
<dbReference type="Gene3D" id="2.170.140.10">
    <property type="entry name" value="Chitin binding domain"/>
    <property type="match status" value="3"/>
</dbReference>
<dbReference type="SMART" id="SM00494">
    <property type="entry name" value="ChtBD2"/>
    <property type="match status" value="3"/>
</dbReference>
<feature type="domain" description="Chitin-binding type-2" evidence="1">
    <location>
        <begin position="433"/>
        <end position="499"/>
    </location>
</feature>
<dbReference type="InterPro" id="IPR002557">
    <property type="entry name" value="Chitin-bd_dom"/>
</dbReference>
<name>A0A8J5MKQ4_HOMAM</name>
<sequence>MLCVMAGCVAALPGLRRRRDSTSLFYELPSNASLILGDILAGFDCSDLAYGYYADEANNCAIFHVSLPYIDFGQIITRHFSFMCGEGTVFDQELLLLVCAVAAVPGLRQRRDSSSFFFELPSDAELVLGGIQTGFDCANLPYGYYADEANNCAIYHVCLPYIDNNIVVTRHFSFMCGEGTVFDQEHLVCATPENASPCSQSSSFRRSNEYFGRTDIKFLENMNTLALVLLLVCAVAAVPGLRQRRDSSSFFFELPSDAELVLGGIQTGFDCANLPYGYYADEANNCAIYHVCLPYIDNNIVVTRHFSFMCGEGTVFDQEHLVCATPENASPCSQSSSFRRSNEYFGRTDIKFLENSGPLVYTTVLQRALSSLPLYVHLNVKENVSLSVCESKLLLLVCAVAAVPGLRQRRDSSSFFFELPSDAELVLGGIQTGFDCANLPYGYYADEANNCAIYHVCLPYIDNNIVVTRHFSFMCGEGTVFDQEHLVCATPENASPCSQSSSFRRSNEYFGRTDIKFLENHEEVNK</sequence>
<feature type="domain" description="Chitin-binding type-2" evidence="1">
    <location>
        <begin position="268"/>
        <end position="334"/>
    </location>
</feature>
<keyword evidence="3" id="KW-1185">Reference proteome</keyword>
<dbReference type="PANTHER" id="PTHR22933">
    <property type="entry name" value="FI18007P1-RELATED"/>
    <property type="match status" value="1"/>
</dbReference>
<dbReference type="InterPro" id="IPR052976">
    <property type="entry name" value="Scoloptoxin-like"/>
</dbReference>
<dbReference type="EMBL" id="JAHLQT010043233">
    <property type="protein sequence ID" value="KAG7155093.1"/>
    <property type="molecule type" value="Genomic_DNA"/>
</dbReference>
<dbReference type="PANTHER" id="PTHR22933:SF31">
    <property type="entry name" value="FI18007P1"/>
    <property type="match status" value="1"/>
</dbReference>
<organism evidence="2 3">
    <name type="scientific">Homarus americanus</name>
    <name type="common">American lobster</name>
    <dbReference type="NCBI Taxonomy" id="6706"/>
    <lineage>
        <taxon>Eukaryota</taxon>
        <taxon>Metazoa</taxon>
        <taxon>Ecdysozoa</taxon>
        <taxon>Arthropoda</taxon>
        <taxon>Crustacea</taxon>
        <taxon>Multicrustacea</taxon>
        <taxon>Malacostraca</taxon>
        <taxon>Eumalacostraca</taxon>
        <taxon>Eucarida</taxon>
        <taxon>Decapoda</taxon>
        <taxon>Pleocyemata</taxon>
        <taxon>Astacidea</taxon>
        <taxon>Nephropoidea</taxon>
        <taxon>Nephropidae</taxon>
        <taxon>Homarus</taxon>
    </lineage>
</organism>
<proteinExistence type="predicted"/>
<protein>
    <submittedName>
        <fullName evidence="2">U-scoloptoxin(01)-Cw1a-like 26</fullName>
    </submittedName>
</protein>
<dbReference type="AlphaFoldDB" id="A0A8J5MKQ4"/>
<comment type="caution">
    <text evidence="2">The sequence shown here is derived from an EMBL/GenBank/DDBJ whole genome shotgun (WGS) entry which is preliminary data.</text>
</comment>
<reference evidence="2" key="1">
    <citation type="journal article" date="2021" name="Sci. Adv.">
        <title>The American lobster genome reveals insights on longevity, neural, and immune adaptations.</title>
        <authorList>
            <person name="Polinski J.M."/>
            <person name="Zimin A.V."/>
            <person name="Clark K.F."/>
            <person name="Kohn A.B."/>
            <person name="Sadowski N."/>
            <person name="Timp W."/>
            <person name="Ptitsyn A."/>
            <person name="Khanna P."/>
            <person name="Romanova D.Y."/>
            <person name="Williams P."/>
            <person name="Greenwood S.J."/>
            <person name="Moroz L.L."/>
            <person name="Walt D.R."/>
            <person name="Bodnar A.G."/>
        </authorList>
    </citation>
    <scope>NUCLEOTIDE SEQUENCE</scope>
    <source>
        <strain evidence="2">GMGI-L3</strain>
    </source>
</reference>
<dbReference type="Pfam" id="PF01607">
    <property type="entry name" value="CBM_14"/>
    <property type="match status" value="3"/>
</dbReference>
<feature type="domain" description="Chitin-binding type-2" evidence="1">
    <location>
        <begin position="134"/>
        <end position="200"/>
    </location>
</feature>
<dbReference type="Proteomes" id="UP000747542">
    <property type="component" value="Unassembled WGS sequence"/>
</dbReference>
<evidence type="ECO:0000313" key="2">
    <source>
        <dbReference type="EMBL" id="KAG7155093.1"/>
    </source>
</evidence>
<evidence type="ECO:0000259" key="1">
    <source>
        <dbReference type="PROSITE" id="PS50940"/>
    </source>
</evidence>
<dbReference type="InterPro" id="IPR036508">
    <property type="entry name" value="Chitin-bd_dom_sf"/>
</dbReference>